<dbReference type="AlphaFoldDB" id="K8XCK4"/>
<evidence type="ECO:0000313" key="2">
    <source>
        <dbReference type="Proteomes" id="UP000005951"/>
    </source>
</evidence>
<dbReference type="Proteomes" id="UP000005951">
    <property type="component" value="Unassembled WGS sequence"/>
</dbReference>
<dbReference type="Pfam" id="PF13561">
    <property type="entry name" value="adh_short_C2"/>
    <property type="match status" value="1"/>
</dbReference>
<sequence length="46" mass="4660">KAAASQIPVNRVGQPEDIAHTASFFVSEGAGFVSGQVVYVAGGPKD</sequence>
<reference evidence="1 2" key="1">
    <citation type="journal article" date="2013" name="Genome Announc.">
        <title>Draft Genome Sequence of Rhodococcus opacus Strain M213 Shows a Diverse Catabolic Potential.</title>
        <authorList>
            <person name="Pathak A."/>
            <person name="Green S.J."/>
            <person name="Ogram A."/>
            <person name="Chauhan A."/>
        </authorList>
    </citation>
    <scope>NUCLEOTIDE SEQUENCE [LARGE SCALE GENOMIC DNA]</scope>
    <source>
        <strain evidence="1 2">M213</strain>
    </source>
</reference>
<dbReference type="EMBL" id="AJYC02000088">
    <property type="protein sequence ID" value="EKT79134.1"/>
    <property type="molecule type" value="Genomic_DNA"/>
</dbReference>
<dbReference type="Gene3D" id="3.40.50.720">
    <property type="entry name" value="NAD(P)-binding Rossmann-like Domain"/>
    <property type="match status" value="1"/>
</dbReference>
<dbReference type="InterPro" id="IPR036291">
    <property type="entry name" value="NAD(P)-bd_dom_sf"/>
</dbReference>
<protein>
    <submittedName>
        <fullName evidence="1">3-oxoacyl-ACP reductase</fullName>
    </submittedName>
</protein>
<accession>K8XCK4</accession>
<name>K8XCK4_RHOOP</name>
<organism evidence="1 2">
    <name type="scientific">Rhodococcus opacus M213</name>
    <dbReference type="NCBI Taxonomy" id="1129896"/>
    <lineage>
        <taxon>Bacteria</taxon>
        <taxon>Bacillati</taxon>
        <taxon>Actinomycetota</taxon>
        <taxon>Actinomycetes</taxon>
        <taxon>Mycobacteriales</taxon>
        <taxon>Nocardiaceae</taxon>
        <taxon>Rhodococcus</taxon>
    </lineage>
</organism>
<evidence type="ECO:0000313" key="1">
    <source>
        <dbReference type="EMBL" id="EKT79134.1"/>
    </source>
</evidence>
<dbReference type="InterPro" id="IPR002347">
    <property type="entry name" value="SDR_fam"/>
</dbReference>
<comment type="caution">
    <text evidence="1">The sequence shown here is derived from an EMBL/GenBank/DDBJ whole genome shotgun (WGS) entry which is preliminary data.</text>
</comment>
<gene>
    <name evidence="1" type="ORF">WSS_A28704</name>
</gene>
<feature type="non-terminal residue" evidence="1">
    <location>
        <position position="1"/>
    </location>
</feature>
<dbReference type="RefSeq" id="WP_005261340.1">
    <property type="nucleotide sequence ID" value="NZ_AJYC02000088.1"/>
</dbReference>
<proteinExistence type="predicted"/>
<dbReference type="SUPFAM" id="SSF51735">
    <property type="entry name" value="NAD(P)-binding Rossmann-fold domains"/>
    <property type="match status" value="1"/>
</dbReference>